<dbReference type="AGR" id="RGD:1304865"/>
<feature type="region of interest" description="Disordered" evidence="1">
    <location>
        <begin position="589"/>
        <end position="611"/>
    </location>
</feature>
<dbReference type="CTD" id="200958"/>
<feature type="region of interest" description="Disordered" evidence="1">
    <location>
        <begin position="336"/>
        <end position="366"/>
    </location>
</feature>
<feature type="compositionally biased region" description="Low complexity" evidence="1">
    <location>
        <begin position="336"/>
        <end position="358"/>
    </location>
</feature>
<dbReference type="GO" id="GO:0048012">
    <property type="term" value="P:hepatocyte growth factor receptor signaling pathway"/>
    <property type="evidence" value="ECO:0007669"/>
    <property type="project" value="InterPro"/>
</dbReference>
<dbReference type="STRING" id="10116.ENSRNOP00000002418"/>
<dbReference type="Bgee" id="ENSRNOG00000001776">
    <property type="expression patterns" value="Expressed in kidney and 7 other cell types or tissues"/>
</dbReference>
<proteinExistence type="predicted"/>
<evidence type="ECO:0000313" key="5">
    <source>
        <dbReference type="RGD" id="1304865"/>
    </source>
</evidence>
<reference evidence="3" key="1">
    <citation type="submission" date="2024-01" db="EMBL/GenBank/DDBJ databases">
        <title>GRCr8: a new rat reference genome assembly contstructed from accurate long reads and long range scaffolding.</title>
        <authorList>
            <person name="Doris P.A."/>
            <person name="Kalbfleisch T."/>
            <person name="Li K."/>
            <person name="Howe K."/>
            <person name="Wood J."/>
        </authorList>
    </citation>
    <scope>NUCLEOTIDE SEQUENCE [LARGE SCALE GENOMIC DNA]</scope>
    <source>
        <strain evidence="3">Brown Norway</strain>
    </source>
</reference>
<dbReference type="PaxDb" id="10116-ENSRNOP00000002418"/>
<dbReference type="eggNOG" id="ENOG502SVUK">
    <property type="taxonomic scope" value="Eukaryota"/>
</dbReference>
<feature type="compositionally biased region" description="Polar residues" evidence="1">
    <location>
        <begin position="545"/>
        <end position="563"/>
    </location>
</feature>
<organism evidence="3 4">
    <name type="scientific">Rattus norvegicus</name>
    <name type="common">Rat</name>
    <dbReference type="NCBI Taxonomy" id="10116"/>
    <lineage>
        <taxon>Eukaryota</taxon>
        <taxon>Metazoa</taxon>
        <taxon>Chordata</taxon>
        <taxon>Craniata</taxon>
        <taxon>Vertebrata</taxon>
        <taxon>Euteleostomi</taxon>
        <taxon>Mammalia</taxon>
        <taxon>Eutheria</taxon>
        <taxon>Euarchontoglires</taxon>
        <taxon>Glires</taxon>
        <taxon>Rodentia</taxon>
        <taxon>Myomorpha</taxon>
        <taxon>Muroidea</taxon>
        <taxon>Muridae</taxon>
        <taxon>Murinae</taxon>
        <taxon>Rattus</taxon>
    </lineage>
</organism>
<evidence type="ECO:0000313" key="4">
    <source>
        <dbReference type="Proteomes" id="UP000002494"/>
    </source>
</evidence>
<dbReference type="RGD" id="1304865">
    <property type="gene designation" value="Muc20"/>
</dbReference>
<dbReference type="Proteomes" id="UP000002494">
    <property type="component" value="Chromosome 11"/>
</dbReference>
<feature type="compositionally biased region" description="Low complexity" evidence="1">
    <location>
        <begin position="146"/>
        <end position="170"/>
    </location>
</feature>
<reference evidence="3" key="2">
    <citation type="submission" date="2025-08" db="UniProtKB">
        <authorList>
            <consortium name="Ensembl"/>
        </authorList>
    </citation>
    <scope>IDENTIFICATION</scope>
    <source>
        <strain evidence="3">Brown Norway</strain>
    </source>
</reference>
<feature type="compositionally biased region" description="Low complexity" evidence="1">
    <location>
        <begin position="178"/>
        <end position="200"/>
    </location>
</feature>
<accession>B2RZ35</accession>
<dbReference type="GeneID" id="303886"/>
<name>B2RZ35_RAT</name>
<keyword evidence="2" id="KW-0732">Signal</keyword>
<dbReference type="HOGENOM" id="CLU_026298_0_0_1"/>
<feature type="compositionally biased region" description="Polar residues" evidence="1">
    <location>
        <begin position="133"/>
        <end position="145"/>
    </location>
</feature>
<protein>
    <submittedName>
        <fullName evidence="3">Mucin 20, cell surface associated</fullName>
    </submittedName>
</protein>
<dbReference type="AlphaFoldDB" id="B2RZ35"/>
<evidence type="ECO:0000256" key="2">
    <source>
        <dbReference type="SAM" id="SignalP"/>
    </source>
</evidence>
<feature type="chain" id="PRO_5045742449" evidence="2">
    <location>
        <begin position="23"/>
        <end position="666"/>
    </location>
</feature>
<feature type="region of interest" description="Disordered" evidence="1">
    <location>
        <begin position="545"/>
        <end position="569"/>
    </location>
</feature>
<feature type="compositionally biased region" description="Low complexity" evidence="1">
    <location>
        <begin position="208"/>
        <end position="233"/>
    </location>
</feature>
<dbReference type="UCSC" id="RGD:1304865">
    <property type="organism name" value="rat"/>
</dbReference>
<dbReference type="KEGG" id="rno:303886"/>
<dbReference type="Ensembl" id="ENSRNOT00000002418.8">
    <property type="protein sequence ID" value="ENSRNOP00000002418.6"/>
    <property type="gene ID" value="ENSRNOG00000001776.8"/>
</dbReference>
<reference evidence="3" key="3">
    <citation type="submission" date="2025-09" db="UniProtKB">
        <authorList>
            <consortium name="Ensembl"/>
        </authorList>
    </citation>
    <scope>IDENTIFICATION</scope>
    <source>
        <strain evidence="3">Brown Norway</strain>
    </source>
</reference>
<sequence>MMSSVWGLAVPLLVFYWKVGVSVSSPGLGISRSIPLVTNNSIEVPTFPQRDRPSSERAFQTTNLTQYVPLDTKTLGTETAPNTLIATSANSELNSRDTQTTSFVTKTRKTHPTTLAAPFLETQTISPNVSTLNIQTTSPTASSLDSLTTFPAPPSSLTTFPAPSSSSLTTSPPPPPSLTTSPASSSSLTTSSAPSSSLTTSPPPPPSLTTSPAPSSPSTSPAPSSLTTFSAPPFLGNQTVSPVELTLKTQTIPSVTETRILSKRIPSNFMVVHTIPTGTLAPSDSPRAGMTTVKAGTVSDPIEAVLGTLCTDDSSEETRKITIDLLTLAHPSMGVEQLSSESSSSSDSSAGVLSSSQALGPDSTTPAKDSVAFSISHIKLTTCITEIETTITISGTPDASRSPAEAMTALSASEMLTLPPSTEAKPVVPKTTSSSGILSTATTLALATTLEGTLPASGITESEIAVAQTPTSSGTSATGGTQVTVRRNPLEDTSALSSETQSHTEVFGTITVPTVAGSTVGEATSLVSSTALDSSLSAVVTTKGSASSETLTTDNTTNSSFLTGSRPPSLIYSTTASTSERTNVTLTKTTASPKTPMNPAPTAWTRKTTEHDPGINGGFLLVRLTVASPKDLTEHVTREKLMHQLRRELHTHMPLVQVSLLSIRRS</sequence>
<dbReference type="PANTHER" id="PTHR37358:SF1">
    <property type="entry name" value="MUCIN-20"/>
    <property type="match status" value="1"/>
</dbReference>
<dbReference type="InterPro" id="IPR034551">
    <property type="entry name" value="MUC20"/>
</dbReference>
<evidence type="ECO:0000256" key="1">
    <source>
        <dbReference type="SAM" id="MobiDB-lite"/>
    </source>
</evidence>
<dbReference type="RefSeq" id="NP_001388326.1">
    <property type="nucleotide sequence ID" value="NM_001401397.1"/>
</dbReference>
<gene>
    <name evidence="3 5" type="primary">Muc20</name>
</gene>
<feature type="region of interest" description="Disordered" evidence="1">
    <location>
        <begin position="133"/>
        <end position="233"/>
    </location>
</feature>
<keyword evidence="4" id="KW-1185">Reference proteome</keyword>
<evidence type="ECO:0000313" key="3">
    <source>
        <dbReference type="Ensembl" id="ENSRNOP00000002418.6"/>
    </source>
</evidence>
<dbReference type="GeneTree" id="ENSGT00730000111453"/>
<feature type="signal peptide" evidence="2">
    <location>
        <begin position="1"/>
        <end position="22"/>
    </location>
</feature>
<dbReference type="PANTHER" id="PTHR37358">
    <property type="entry name" value="MUCIN-20"/>
    <property type="match status" value="1"/>
</dbReference>